<comment type="caution">
    <text evidence="3">The sequence shown here is derived from an EMBL/GenBank/DDBJ whole genome shotgun (WGS) entry which is preliminary data.</text>
</comment>
<dbReference type="Pfam" id="PF13637">
    <property type="entry name" value="Ank_4"/>
    <property type="match status" value="1"/>
</dbReference>
<dbReference type="PANTHER" id="PTHR24186:SF46">
    <property type="entry name" value="PROTEIN ACCELERATED CELL DEATH 6-LIKE"/>
    <property type="match status" value="1"/>
</dbReference>
<dbReference type="SUPFAM" id="SSF48403">
    <property type="entry name" value="Ankyrin repeat"/>
    <property type="match status" value="1"/>
</dbReference>
<dbReference type="PANTHER" id="PTHR24186">
    <property type="entry name" value="PROTEIN PHOSPHATASE 1 REGULATORY SUBUNIT"/>
    <property type="match status" value="1"/>
</dbReference>
<reference evidence="3 4" key="1">
    <citation type="submission" date="2015-11" db="EMBL/GenBank/DDBJ databases">
        <title>Genomic analysis of 38 Legionella species identifies large and diverse effector repertoires.</title>
        <authorList>
            <person name="Burstein D."/>
            <person name="Amaro F."/>
            <person name="Zusman T."/>
            <person name="Lifshitz Z."/>
            <person name="Cohen O."/>
            <person name="Gilbert J.A."/>
            <person name="Pupko T."/>
            <person name="Shuman H.A."/>
            <person name="Segal G."/>
        </authorList>
    </citation>
    <scope>NUCLEOTIDE SEQUENCE [LARGE SCALE GENOMIC DNA]</scope>
    <source>
        <strain evidence="3 4">ATCC 51914</strain>
    </source>
</reference>
<dbReference type="GO" id="GO:0005886">
    <property type="term" value="C:plasma membrane"/>
    <property type="evidence" value="ECO:0007669"/>
    <property type="project" value="TreeGrafter"/>
</dbReference>
<gene>
    <name evidence="3" type="ORF">Lwal_2855</name>
</gene>
<name>A0A0W1A0C3_9GAMM</name>
<evidence type="ECO:0000313" key="3">
    <source>
        <dbReference type="EMBL" id="KTD74814.1"/>
    </source>
</evidence>
<dbReference type="InterPro" id="IPR002110">
    <property type="entry name" value="Ankyrin_rpt"/>
</dbReference>
<dbReference type="AlphaFoldDB" id="A0A0W1A0C3"/>
<dbReference type="Gene3D" id="1.25.40.20">
    <property type="entry name" value="Ankyrin repeat-containing domain"/>
    <property type="match status" value="1"/>
</dbReference>
<evidence type="ECO:0000256" key="1">
    <source>
        <dbReference type="ARBA" id="ARBA00022737"/>
    </source>
</evidence>
<dbReference type="Proteomes" id="UP000054729">
    <property type="component" value="Unassembled WGS sequence"/>
</dbReference>
<keyword evidence="1" id="KW-0677">Repeat</keyword>
<dbReference type="PATRIC" id="fig|66969.6.peg.3094"/>
<proteinExistence type="predicted"/>
<evidence type="ECO:0000313" key="4">
    <source>
        <dbReference type="Proteomes" id="UP000054729"/>
    </source>
</evidence>
<sequence>MLKGEQKNILTLKSLLPNHGEKEHKGADEGKLMKEDTNYWLEQLKIIGVKPWMLKSSKINSDLYQLVFQRLKTKLRYVDKPLDIKASWQLKALTAELSNYPNFTQSEDPNKANLFHYAAWSGSAQALDWVNNNTSISAASKDDYNELISHYAALSGRVEALKWIQLKHPQLLDLMCNNKRNIAHYSAWSGNLDALKWVHEKAPHLMSTMDAHGCLIAHYVAWSGNTESLDWIKTHYPSQLQALDNSGLSLAHFAAWSGNEAALQWVIDNIPNLMTQQDKAFTKIVHYASWSGNTNSLRLIQENYPWMIPIKRGDEKTIIHFGLWSGNKAQVNNAFALSGHPTELKIASTLADCNFAIQTLCRALETNYSLTKVSLPKGTHLDVKTIIDKYLERNMQLKLAVITIKTLFQGLRQPQSGMHGLFPDVLFEVFKKLLPGKIDEQHSLTVFNRIKDKCDLEPRPSLFQPAKKPSIVQKLTGSNYLKM</sequence>
<organism evidence="3 4">
    <name type="scientific">Legionella waltersii</name>
    <dbReference type="NCBI Taxonomy" id="66969"/>
    <lineage>
        <taxon>Bacteria</taxon>
        <taxon>Pseudomonadati</taxon>
        <taxon>Pseudomonadota</taxon>
        <taxon>Gammaproteobacteria</taxon>
        <taxon>Legionellales</taxon>
        <taxon>Legionellaceae</taxon>
        <taxon>Legionella</taxon>
    </lineage>
</organism>
<accession>A0A0W1A0C3</accession>
<keyword evidence="4" id="KW-1185">Reference proteome</keyword>
<evidence type="ECO:0000256" key="2">
    <source>
        <dbReference type="ARBA" id="ARBA00023043"/>
    </source>
</evidence>
<keyword evidence="2" id="KW-0040">ANK repeat</keyword>
<dbReference type="InterPro" id="IPR036770">
    <property type="entry name" value="Ankyrin_rpt-contain_sf"/>
</dbReference>
<dbReference type="EMBL" id="LNZB01000060">
    <property type="protein sequence ID" value="KTD74814.1"/>
    <property type="molecule type" value="Genomic_DNA"/>
</dbReference>
<protein>
    <submittedName>
        <fullName evidence="3">Ankyrin repeats (3 copies)</fullName>
    </submittedName>
</protein>
<dbReference type="STRING" id="66969.Lwal_2855"/>